<reference evidence="1" key="2">
    <citation type="journal article" date="2021" name="Sci. Rep.">
        <title>The distribution of antibiotic resistance genes in chicken gut microbiota commensals.</title>
        <authorList>
            <person name="Juricova H."/>
            <person name="Matiasovicova J."/>
            <person name="Kubasova T."/>
            <person name="Cejkova D."/>
            <person name="Rychlik I."/>
        </authorList>
    </citation>
    <scope>NUCLEOTIDE SEQUENCE</scope>
    <source>
        <strain evidence="1">An582</strain>
    </source>
</reference>
<accession>A0A938XBQ3</accession>
<organism evidence="1 2">
    <name type="scientific">Mordavella massiliensis</name>
    <dbReference type="NCBI Taxonomy" id="1871024"/>
    <lineage>
        <taxon>Bacteria</taxon>
        <taxon>Bacillati</taxon>
        <taxon>Bacillota</taxon>
        <taxon>Clostridia</taxon>
        <taxon>Eubacteriales</taxon>
        <taxon>Clostridiaceae</taxon>
        <taxon>Mordavella</taxon>
    </lineage>
</organism>
<dbReference type="Proteomes" id="UP000705508">
    <property type="component" value="Unassembled WGS sequence"/>
</dbReference>
<evidence type="ECO:0000313" key="2">
    <source>
        <dbReference type="Proteomes" id="UP000705508"/>
    </source>
</evidence>
<sequence>MKVERLTAKTEEGYTAADMEAALRRLGRLEDLYEALCAEQEKIAADMERLSEAGRTKSATYRQLFAGKFNVTNLISRMEIYM</sequence>
<dbReference type="EMBL" id="JACJKS010000004">
    <property type="protein sequence ID" value="MBM6947900.1"/>
    <property type="molecule type" value="Genomic_DNA"/>
</dbReference>
<proteinExistence type="predicted"/>
<protein>
    <submittedName>
        <fullName evidence="1">Uncharacterized protein</fullName>
    </submittedName>
</protein>
<comment type="caution">
    <text evidence="1">The sequence shown here is derived from an EMBL/GenBank/DDBJ whole genome shotgun (WGS) entry which is preliminary data.</text>
</comment>
<evidence type="ECO:0000313" key="1">
    <source>
        <dbReference type="EMBL" id="MBM6947900.1"/>
    </source>
</evidence>
<dbReference type="AlphaFoldDB" id="A0A938XBQ3"/>
<reference evidence="1" key="1">
    <citation type="submission" date="2020-08" db="EMBL/GenBank/DDBJ databases">
        <authorList>
            <person name="Cejkova D."/>
            <person name="Kubasova T."/>
            <person name="Jahodarova E."/>
            <person name="Rychlik I."/>
        </authorList>
    </citation>
    <scope>NUCLEOTIDE SEQUENCE</scope>
    <source>
        <strain evidence="1">An582</strain>
    </source>
</reference>
<gene>
    <name evidence="1" type="ORF">H6A20_04360</name>
</gene>
<name>A0A938XBQ3_9CLOT</name>
<dbReference type="RefSeq" id="WP_204905947.1">
    <property type="nucleotide sequence ID" value="NZ_JACJKS010000004.1"/>
</dbReference>